<keyword evidence="4" id="KW-0378">Hydrolase</keyword>
<keyword evidence="3 8" id="KW-0732">Signal</keyword>
<dbReference type="RefSeq" id="WP_188693740.1">
    <property type="nucleotide sequence ID" value="NZ_BMIR01000009.1"/>
</dbReference>
<feature type="domain" description="NlpC/P60" evidence="9">
    <location>
        <begin position="278"/>
        <end position="397"/>
    </location>
</feature>
<evidence type="ECO:0000256" key="2">
    <source>
        <dbReference type="ARBA" id="ARBA00022670"/>
    </source>
</evidence>
<feature type="chain" id="PRO_5035187068" evidence="8">
    <location>
        <begin position="29"/>
        <end position="398"/>
    </location>
</feature>
<evidence type="ECO:0000259" key="9">
    <source>
        <dbReference type="PROSITE" id="PS51935"/>
    </source>
</evidence>
<dbReference type="GO" id="GO:0006508">
    <property type="term" value="P:proteolysis"/>
    <property type="evidence" value="ECO:0007669"/>
    <property type="project" value="UniProtKB-KW"/>
</dbReference>
<keyword evidence="6" id="KW-0175">Coiled coil</keyword>
<dbReference type="Proteomes" id="UP000628775">
    <property type="component" value="Unassembled WGS sequence"/>
</dbReference>
<dbReference type="EMBL" id="BMIR01000009">
    <property type="protein sequence ID" value="GGE43177.1"/>
    <property type="molecule type" value="Genomic_DNA"/>
</dbReference>
<sequence length="398" mass="43616">MGSKVNRKIAGLCVAGCLVLAAPLGASASTYSDLVNKKQSISQQKQTVQNDLDKVNKQIQELTEKISKKQIEIGQTKDEIDVLNKNIDKTKQRIQERQELFKKRLNTVYRQGDSSTSSLEVLFGSKDFGDFINRAIALYKLNSQDQQIIKKQKEDQELLKKQQDEVQDKLNTSESDLSDLQNLVDQIKDLQETKKDAMAALDKKEANLDDTIANVKAQMQAQKQAEEKAQEEAAQQSNNTQQSDSSSDSNSSSHHSSSVSHSSSQPQTLAYIPSSAASGSVSKLISVGNQFIGNSTYVWGAMNPGAHQFDCSGFVNWAYNQIGVNLGSRSTSGLKYVGNQVSSPQPGDLVFFLGNSHVGIYIGGGKFIGAQTSTGVAIESLTSGYWKNQVTQYRRVLN</sequence>
<keyword evidence="2" id="KW-0645">Protease</keyword>
<evidence type="ECO:0000256" key="3">
    <source>
        <dbReference type="ARBA" id="ARBA00022729"/>
    </source>
</evidence>
<reference evidence="10" key="2">
    <citation type="submission" date="2020-09" db="EMBL/GenBank/DDBJ databases">
        <authorList>
            <person name="Sun Q."/>
            <person name="Zhou Y."/>
        </authorList>
    </citation>
    <scope>NUCLEOTIDE SEQUENCE</scope>
    <source>
        <strain evidence="10">CGMCC 1.15371</strain>
    </source>
</reference>
<dbReference type="PANTHER" id="PTHR47053:SF1">
    <property type="entry name" value="MUREIN DD-ENDOPEPTIDASE MEPH-RELATED"/>
    <property type="match status" value="1"/>
</dbReference>
<comment type="similarity">
    <text evidence="1">Belongs to the peptidase C40 family.</text>
</comment>
<dbReference type="Gene3D" id="6.10.250.3150">
    <property type="match status" value="1"/>
</dbReference>
<evidence type="ECO:0000256" key="6">
    <source>
        <dbReference type="SAM" id="Coils"/>
    </source>
</evidence>
<comment type="caution">
    <text evidence="10">The sequence shown here is derived from an EMBL/GenBank/DDBJ whole genome shotgun (WGS) entry which is preliminary data.</text>
</comment>
<evidence type="ECO:0000313" key="10">
    <source>
        <dbReference type="EMBL" id="GGE43177.1"/>
    </source>
</evidence>
<dbReference type="Gene3D" id="3.90.1720.10">
    <property type="entry name" value="endopeptidase domain like (from Nostoc punctiforme)"/>
    <property type="match status" value="1"/>
</dbReference>
<dbReference type="PROSITE" id="PS51935">
    <property type="entry name" value="NLPC_P60"/>
    <property type="match status" value="1"/>
</dbReference>
<dbReference type="InterPro" id="IPR038765">
    <property type="entry name" value="Papain-like_cys_pep_sf"/>
</dbReference>
<organism evidence="10 11">
    <name type="scientific">Pullulanibacillus camelliae</name>
    <dbReference type="NCBI Taxonomy" id="1707096"/>
    <lineage>
        <taxon>Bacteria</taxon>
        <taxon>Bacillati</taxon>
        <taxon>Bacillota</taxon>
        <taxon>Bacilli</taxon>
        <taxon>Bacillales</taxon>
        <taxon>Sporolactobacillaceae</taxon>
        <taxon>Pullulanibacillus</taxon>
    </lineage>
</organism>
<evidence type="ECO:0000256" key="4">
    <source>
        <dbReference type="ARBA" id="ARBA00022801"/>
    </source>
</evidence>
<evidence type="ECO:0000256" key="5">
    <source>
        <dbReference type="ARBA" id="ARBA00022807"/>
    </source>
</evidence>
<name>A0A8J2YHM4_9BACL</name>
<gene>
    <name evidence="10" type="primary">spl</name>
    <name evidence="10" type="ORF">GCM10011391_22510</name>
</gene>
<protein>
    <submittedName>
        <fullName evidence="10">Peptidase P60</fullName>
    </submittedName>
</protein>
<dbReference type="SUPFAM" id="SSF54001">
    <property type="entry name" value="Cysteine proteinases"/>
    <property type="match status" value="1"/>
</dbReference>
<dbReference type="PANTHER" id="PTHR47053">
    <property type="entry name" value="MUREIN DD-ENDOPEPTIDASE MEPH-RELATED"/>
    <property type="match status" value="1"/>
</dbReference>
<feature type="region of interest" description="Disordered" evidence="7">
    <location>
        <begin position="218"/>
        <end position="267"/>
    </location>
</feature>
<evidence type="ECO:0000256" key="8">
    <source>
        <dbReference type="SAM" id="SignalP"/>
    </source>
</evidence>
<dbReference type="Pfam" id="PF00877">
    <property type="entry name" value="NLPC_P60"/>
    <property type="match status" value="1"/>
</dbReference>
<reference evidence="10" key="1">
    <citation type="journal article" date="2014" name="Int. J. Syst. Evol. Microbiol.">
        <title>Complete genome sequence of Corynebacterium casei LMG S-19264T (=DSM 44701T), isolated from a smear-ripened cheese.</title>
        <authorList>
            <consortium name="US DOE Joint Genome Institute (JGI-PGF)"/>
            <person name="Walter F."/>
            <person name="Albersmeier A."/>
            <person name="Kalinowski J."/>
            <person name="Ruckert C."/>
        </authorList>
    </citation>
    <scope>NUCLEOTIDE SEQUENCE</scope>
    <source>
        <strain evidence="10">CGMCC 1.15371</strain>
    </source>
</reference>
<accession>A0A8J2YHM4</accession>
<evidence type="ECO:0000256" key="1">
    <source>
        <dbReference type="ARBA" id="ARBA00007074"/>
    </source>
</evidence>
<dbReference type="GO" id="GO:0008234">
    <property type="term" value="F:cysteine-type peptidase activity"/>
    <property type="evidence" value="ECO:0007669"/>
    <property type="project" value="UniProtKB-KW"/>
</dbReference>
<dbReference type="InterPro" id="IPR000064">
    <property type="entry name" value="NLP_P60_dom"/>
</dbReference>
<proteinExistence type="inferred from homology"/>
<feature type="coiled-coil region" evidence="6">
    <location>
        <begin position="38"/>
        <end position="100"/>
    </location>
</feature>
<feature type="compositionally biased region" description="Low complexity" evidence="7">
    <location>
        <begin position="232"/>
        <end position="265"/>
    </location>
</feature>
<dbReference type="InterPro" id="IPR051202">
    <property type="entry name" value="Peptidase_C40"/>
</dbReference>
<evidence type="ECO:0000256" key="7">
    <source>
        <dbReference type="SAM" id="MobiDB-lite"/>
    </source>
</evidence>
<dbReference type="AlphaFoldDB" id="A0A8J2YHM4"/>
<keyword evidence="5" id="KW-0788">Thiol protease</keyword>
<dbReference type="Pfam" id="PF24568">
    <property type="entry name" value="CC_PcsB"/>
    <property type="match status" value="1"/>
</dbReference>
<feature type="signal peptide" evidence="8">
    <location>
        <begin position="1"/>
        <end position="28"/>
    </location>
</feature>
<evidence type="ECO:0000313" key="11">
    <source>
        <dbReference type="Proteomes" id="UP000628775"/>
    </source>
</evidence>
<dbReference type="InterPro" id="IPR057309">
    <property type="entry name" value="PcsB_CC"/>
</dbReference>
<keyword evidence="11" id="KW-1185">Reference proteome</keyword>